<dbReference type="EMBL" id="GGFK01013455">
    <property type="protein sequence ID" value="MBW46776.1"/>
    <property type="molecule type" value="Transcribed_RNA"/>
</dbReference>
<accession>A0A2M4B158</accession>
<sequence>MGLVSAAVAAAALRRQRQAQPRHPPDRSPWTSGIRLAKTGPAEVEFATLAAADQPFAAPHPEQRATVAVAAGVAATGSPPPEILLHPEELVVFGPLEMLVAAVLVHRAAAAPLPEAHRPDHRREQCQRIDPYHCCRRSC</sequence>
<organism evidence="2">
    <name type="scientific">Anopheles triannulatus</name>
    <dbReference type="NCBI Taxonomy" id="58253"/>
    <lineage>
        <taxon>Eukaryota</taxon>
        <taxon>Metazoa</taxon>
        <taxon>Ecdysozoa</taxon>
        <taxon>Arthropoda</taxon>
        <taxon>Hexapoda</taxon>
        <taxon>Insecta</taxon>
        <taxon>Pterygota</taxon>
        <taxon>Neoptera</taxon>
        <taxon>Endopterygota</taxon>
        <taxon>Diptera</taxon>
        <taxon>Nematocera</taxon>
        <taxon>Culicoidea</taxon>
        <taxon>Culicidae</taxon>
        <taxon>Anophelinae</taxon>
        <taxon>Anopheles</taxon>
    </lineage>
</organism>
<evidence type="ECO:0000256" key="1">
    <source>
        <dbReference type="SAM" id="MobiDB-lite"/>
    </source>
</evidence>
<proteinExistence type="predicted"/>
<protein>
    <submittedName>
        <fullName evidence="2">Putative secreted protein</fullName>
    </submittedName>
</protein>
<feature type="region of interest" description="Disordered" evidence="1">
    <location>
        <begin position="14"/>
        <end position="34"/>
    </location>
</feature>
<reference evidence="2" key="1">
    <citation type="submission" date="2018-01" db="EMBL/GenBank/DDBJ databases">
        <title>An insight into the sialome of Amazonian anophelines.</title>
        <authorList>
            <person name="Ribeiro J.M."/>
            <person name="Scarpassa V."/>
            <person name="Calvo E."/>
        </authorList>
    </citation>
    <scope>NUCLEOTIDE SEQUENCE</scope>
    <source>
        <tissue evidence="2">Salivary glands</tissue>
    </source>
</reference>
<name>A0A2M4B158_9DIPT</name>
<dbReference type="AlphaFoldDB" id="A0A2M4B158"/>
<evidence type="ECO:0000313" key="2">
    <source>
        <dbReference type="EMBL" id="MBW46776.1"/>
    </source>
</evidence>